<dbReference type="InterPro" id="IPR046338">
    <property type="entry name" value="GAIN_dom_sf"/>
</dbReference>
<dbReference type="Gene3D" id="2.60.220.50">
    <property type="match status" value="1"/>
</dbReference>
<evidence type="ECO:0000256" key="1">
    <source>
        <dbReference type="SAM" id="SignalP"/>
    </source>
</evidence>
<dbReference type="Proteomes" id="UP001469553">
    <property type="component" value="Unassembled WGS sequence"/>
</dbReference>
<sequence length="344" mass="37732">MSRQSWMIQLVGFLWIFHVSLGSNQNLGKKHVNPGSQQNTKLTECLNSGSTCYVVADNFYGIINASMNYTAKLKVANDCIIFLQKNETRQKPLWKKWPQVKNLSLYISKDLTTKKIIFKIALNGKKCLNSTESCVHGNISTNTVCKAGTKYDGTSCKDKDYNDKYIINITSNACVNCDNPVKKPDETIKINDTFGNNEEVDASKAVKLMSGMEQLISKMNGTSAELSVGKGIEGILVRNPNPAELNEVSLAYMDPNDKLKDENNSTVLNNEVVAIEMGAEIKNLSDSISISFKNFNFISLNSTRAPTCSETSASAALTPGSQPARLASAQLTGGLRCDEPRENS</sequence>
<feature type="chain" id="PRO_5046828537" evidence="1">
    <location>
        <begin position="23"/>
        <end position="344"/>
    </location>
</feature>
<reference evidence="2 3" key="1">
    <citation type="submission" date="2021-06" db="EMBL/GenBank/DDBJ databases">
        <authorList>
            <person name="Palmer J.M."/>
        </authorList>
    </citation>
    <scope>NUCLEOTIDE SEQUENCE [LARGE SCALE GENOMIC DNA]</scope>
    <source>
        <strain evidence="2 3">AS_MEX2019</strain>
        <tissue evidence="2">Muscle</tissue>
    </source>
</reference>
<name>A0ABV0ZJA2_9TELE</name>
<proteinExistence type="predicted"/>
<accession>A0ABV0ZJA2</accession>
<feature type="signal peptide" evidence="1">
    <location>
        <begin position="1"/>
        <end position="22"/>
    </location>
</feature>
<evidence type="ECO:0000313" key="2">
    <source>
        <dbReference type="EMBL" id="MEQ2306327.1"/>
    </source>
</evidence>
<dbReference type="EMBL" id="JAHRIP010066188">
    <property type="protein sequence ID" value="MEQ2306327.1"/>
    <property type="molecule type" value="Genomic_DNA"/>
</dbReference>
<evidence type="ECO:0000313" key="3">
    <source>
        <dbReference type="Proteomes" id="UP001469553"/>
    </source>
</evidence>
<protein>
    <submittedName>
        <fullName evidence="2">Uncharacterized protein</fullName>
    </submittedName>
</protein>
<gene>
    <name evidence="2" type="ORF">AMECASPLE_007101</name>
</gene>
<keyword evidence="3" id="KW-1185">Reference proteome</keyword>
<organism evidence="2 3">
    <name type="scientific">Ameca splendens</name>
    <dbReference type="NCBI Taxonomy" id="208324"/>
    <lineage>
        <taxon>Eukaryota</taxon>
        <taxon>Metazoa</taxon>
        <taxon>Chordata</taxon>
        <taxon>Craniata</taxon>
        <taxon>Vertebrata</taxon>
        <taxon>Euteleostomi</taxon>
        <taxon>Actinopterygii</taxon>
        <taxon>Neopterygii</taxon>
        <taxon>Teleostei</taxon>
        <taxon>Neoteleostei</taxon>
        <taxon>Acanthomorphata</taxon>
        <taxon>Ovalentaria</taxon>
        <taxon>Atherinomorphae</taxon>
        <taxon>Cyprinodontiformes</taxon>
        <taxon>Goodeidae</taxon>
        <taxon>Ameca</taxon>
    </lineage>
</organism>
<keyword evidence="1" id="KW-0732">Signal</keyword>
<comment type="caution">
    <text evidence="2">The sequence shown here is derived from an EMBL/GenBank/DDBJ whole genome shotgun (WGS) entry which is preliminary data.</text>
</comment>